<sequence length="224" mass="23255">MSQKRLPAEIYWRRRLLFLALVIALIWIGTKVLGGGGDPKAKPEPTATSTATATSIPAPTEGALTVKLTSATRSCDAEKIRVTPTVKPGQLTKGPVEVGLVVSSTEDTACTLTPAAADLLVVISANKVAVWDSTVCKTSLLTDPVAISPGWATLAEASWSGRGSGNKCSVKEGFATPGTYTIQAGTLGGEPGKTTFTLNPKPKPKPTETKTTPKPKGTTKPADE</sequence>
<organism evidence="2 3">
    <name type="scientific">Aeromicrobium panaciterrae</name>
    <dbReference type="NCBI Taxonomy" id="363861"/>
    <lineage>
        <taxon>Bacteria</taxon>
        <taxon>Bacillati</taxon>
        <taxon>Actinomycetota</taxon>
        <taxon>Actinomycetes</taxon>
        <taxon>Propionibacteriales</taxon>
        <taxon>Nocardioidaceae</taxon>
        <taxon>Aeromicrobium</taxon>
    </lineage>
</organism>
<accession>A0ABU1URX2</accession>
<dbReference type="Proteomes" id="UP001257739">
    <property type="component" value="Unassembled WGS sequence"/>
</dbReference>
<feature type="compositionally biased region" description="Low complexity" evidence="1">
    <location>
        <begin position="44"/>
        <end position="55"/>
    </location>
</feature>
<gene>
    <name evidence="2" type="ORF">J2X11_002762</name>
</gene>
<comment type="caution">
    <text evidence="2">The sequence shown here is derived from an EMBL/GenBank/DDBJ whole genome shotgun (WGS) entry which is preliminary data.</text>
</comment>
<evidence type="ECO:0000313" key="2">
    <source>
        <dbReference type="EMBL" id="MDR7087923.1"/>
    </source>
</evidence>
<evidence type="ECO:0000256" key="1">
    <source>
        <dbReference type="SAM" id="MobiDB-lite"/>
    </source>
</evidence>
<reference evidence="2 3" key="1">
    <citation type="submission" date="2023-07" db="EMBL/GenBank/DDBJ databases">
        <title>Sorghum-associated microbial communities from plants grown in Nebraska, USA.</title>
        <authorList>
            <person name="Schachtman D."/>
        </authorList>
    </citation>
    <scope>NUCLEOTIDE SEQUENCE [LARGE SCALE GENOMIC DNA]</scope>
    <source>
        <strain evidence="2 3">BE248</strain>
    </source>
</reference>
<dbReference type="EMBL" id="JAVDWH010000001">
    <property type="protein sequence ID" value="MDR7087923.1"/>
    <property type="molecule type" value="Genomic_DNA"/>
</dbReference>
<proteinExistence type="predicted"/>
<feature type="region of interest" description="Disordered" evidence="1">
    <location>
        <begin position="183"/>
        <end position="224"/>
    </location>
</feature>
<evidence type="ECO:0000313" key="3">
    <source>
        <dbReference type="Proteomes" id="UP001257739"/>
    </source>
</evidence>
<feature type="region of interest" description="Disordered" evidence="1">
    <location>
        <begin position="36"/>
        <end position="55"/>
    </location>
</feature>
<name>A0ABU1URX2_9ACTN</name>
<feature type="compositionally biased region" description="Low complexity" evidence="1">
    <location>
        <begin position="209"/>
        <end position="224"/>
    </location>
</feature>
<protein>
    <submittedName>
        <fullName evidence="2">Uncharacterized protein</fullName>
    </submittedName>
</protein>
<keyword evidence="3" id="KW-1185">Reference proteome</keyword>
<dbReference type="RefSeq" id="WP_309972118.1">
    <property type="nucleotide sequence ID" value="NZ_JAVDWH010000001.1"/>
</dbReference>